<accession>A0ABS7Z1D6</accession>
<keyword evidence="5" id="KW-0680">Restriction system</keyword>
<keyword evidence="3" id="KW-0808">Transferase</keyword>
<evidence type="ECO:0000256" key="4">
    <source>
        <dbReference type="ARBA" id="ARBA00022691"/>
    </source>
</evidence>
<dbReference type="InterPro" id="IPR029063">
    <property type="entry name" value="SAM-dependent_MTases_sf"/>
</dbReference>
<sequence length="466" mass="53935">MTIERFDFESRDIEKSNVEKIGELFPGVITEKMDENGVLKRAIDFDKLMAVLRDDVVEKGKERYEFTWPGKRQAMAEANKSINKTLRPVVEESKDWDNTENLYIEGDNLEVLKLLQESYLGKIKMIYIDPPYNTGNDFVYNDDFKKNLDQYNEDNADYDEEGGKLIKNTESNGRFHSDWCSMIYPRLRLARNLLSDDGVIFISIDDNEQGNLKKICDEVFGEENHIENLIWKRRSTPPNDRVIGKNHEYIYLYSRNNNSYKLNLQRRTAQMNSNYKNPDNDPRGAWNYADLSGNGKGGRLVESCVYPIQDPSTGKKHMPPKNKCWLYNESKMNELLNDNRIVFRGENGTPYQKRFLKDVRDGATLPTLIDDVNVDYSIDISKSGTSQNSAKEIKDLFNEDIFEFPKPVSLIDKLMVAGSNFDSYVLDFFSGFRVIIVIEANSYVNIRSSRLLPKFKTQKINSWCAA</sequence>
<dbReference type="RefSeq" id="WP_209775101.1">
    <property type="nucleotide sequence ID" value="NZ_JAGGLO010000015.1"/>
</dbReference>
<organism evidence="7 8">
    <name type="scientific">Anaerococcus degeneri</name>
    <dbReference type="NCBI Taxonomy" id="361500"/>
    <lineage>
        <taxon>Bacteria</taxon>
        <taxon>Bacillati</taxon>
        <taxon>Bacillota</taxon>
        <taxon>Tissierellia</taxon>
        <taxon>Tissierellales</taxon>
        <taxon>Peptoniphilaceae</taxon>
        <taxon>Anaerococcus</taxon>
    </lineage>
</organism>
<dbReference type="InterPro" id="IPR002941">
    <property type="entry name" value="DNA_methylase_N4/N6"/>
</dbReference>
<dbReference type="Pfam" id="PF01555">
    <property type="entry name" value="N6_N4_Mtase"/>
    <property type="match status" value="1"/>
</dbReference>
<evidence type="ECO:0000256" key="1">
    <source>
        <dbReference type="ARBA" id="ARBA00006594"/>
    </source>
</evidence>
<evidence type="ECO:0000313" key="7">
    <source>
        <dbReference type="EMBL" id="MCA2096477.1"/>
    </source>
</evidence>
<comment type="caution">
    <text evidence="7">The sequence shown here is derived from an EMBL/GenBank/DDBJ whole genome shotgun (WGS) entry which is preliminary data.</text>
</comment>
<keyword evidence="8" id="KW-1185">Reference proteome</keyword>
<reference evidence="8" key="1">
    <citation type="submission" date="2023-07" db="EMBL/GenBank/DDBJ databases">
        <title>FDA dAtabase for Regulatory Grade micrObial Sequences (FDA-ARGOS): Supporting development and validation of Infectious Disease Dx tests.</title>
        <authorList>
            <person name="Sproer C."/>
            <person name="Gronow S."/>
            <person name="Severitt S."/>
            <person name="Schroder I."/>
            <person name="Tallon L."/>
            <person name="Sadzewicz L."/>
            <person name="Zhao X."/>
            <person name="Boylan J."/>
            <person name="Ott S."/>
            <person name="Bowen H."/>
            <person name="Vavikolanu K."/>
            <person name="Hazen T."/>
            <person name="Aluvathingal J."/>
            <person name="Nadendla S."/>
            <person name="Lowell S."/>
            <person name="Myers T."/>
            <person name="Yan Y."/>
        </authorList>
    </citation>
    <scope>NUCLEOTIDE SEQUENCE [LARGE SCALE GENOMIC DNA]</scope>
    <source>
        <strain evidence="8">FDAARGOS_1538</strain>
    </source>
</reference>
<dbReference type="SUPFAM" id="SSF53335">
    <property type="entry name" value="S-adenosyl-L-methionine-dependent methyltransferases"/>
    <property type="match status" value="1"/>
</dbReference>
<evidence type="ECO:0000313" key="8">
    <source>
        <dbReference type="Proteomes" id="UP001198374"/>
    </source>
</evidence>
<dbReference type="Gene3D" id="3.40.50.150">
    <property type="entry name" value="Vaccinia Virus protein VP39"/>
    <property type="match status" value="1"/>
</dbReference>
<evidence type="ECO:0000256" key="3">
    <source>
        <dbReference type="ARBA" id="ARBA00022679"/>
    </source>
</evidence>
<dbReference type="InterPro" id="IPR002052">
    <property type="entry name" value="DNA_methylase_N6_adenine_CS"/>
</dbReference>
<protein>
    <submittedName>
        <fullName evidence="7">Site-specific DNA-methyltransferase</fullName>
    </submittedName>
</protein>
<dbReference type="PRINTS" id="PR00506">
    <property type="entry name" value="D21N6MTFRASE"/>
</dbReference>
<gene>
    <name evidence="7" type="ORF">LDJ82_06060</name>
</gene>
<dbReference type="InterPro" id="IPR002295">
    <property type="entry name" value="N4/N6-MTase_EcoPI_Mod-like"/>
</dbReference>
<name>A0ABS7Z1D6_9FIRM</name>
<keyword evidence="4" id="KW-0949">S-adenosyl-L-methionine</keyword>
<proteinExistence type="inferred from homology"/>
<feature type="domain" description="DNA methylase N-4/N-6" evidence="6">
    <location>
        <begin position="123"/>
        <end position="432"/>
    </location>
</feature>
<keyword evidence="2" id="KW-0489">Methyltransferase</keyword>
<dbReference type="Proteomes" id="UP001198374">
    <property type="component" value="Unassembled WGS sequence"/>
</dbReference>
<dbReference type="PROSITE" id="PS00092">
    <property type="entry name" value="N6_MTASE"/>
    <property type="match status" value="1"/>
</dbReference>
<evidence type="ECO:0000259" key="6">
    <source>
        <dbReference type="Pfam" id="PF01555"/>
    </source>
</evidence>
<evidence type="ECO:0000256" key="2">
    <source>
        <dbReference type="ARBA" id="ARBA00022603"/>
    </source>
</evidence>
<comment type="similarity">
    <text evidence="1">Belongs to the N(4)/N(6)-methyltransferase family.</text>
</comment>
<dbReference type="PIRSF" id="PIRSF015855">
    <property type="entry name" value="TypeIII_Mtase_mKpnI"/>
    <property type="match status" value="1"/>
</dbReference>
<evidence type="ECO:0000256" key="5">
    <source>
        <dbReference type="ARBA" id="ARBA00022747"/>
    </source>
</evidence>
<dbReference type="EMBL" id="JAIWIY010000001">
    <property type="protein sequence ID" value="MCA2096477.1"/>
    <property type="molecule type" value="Genomic_DNA"/>
</dbReference>